<evidence type="ECO:0000256" key="3">
    <source>
        <dbReference type="ARBA" id="ARBA00022722"/>
    </source>
</evidence>
<evidence type="ECO:0000313" key="6">
    <source>
        <dbReference type="EMBL" id="RWX78733.1"/>
    </source>
</evidence>
<proteinExistence type="predicted"/>
<dbReference type="OrthoDB" id="4829434at2"/>
<name>A0A3S3TZX6_9HYPH</name>
<dbReference type="GO" id="GO:0000166">
    <property type="term" value="F:nucleotide binding"/>
    <property type="evidence" value="ECO:0007669"/>
    <property type="project" value="UniProtKB-KW"/>
</dbReference>
<keyword evidence="5" id="KW-0378">Hydrolase</keyword>
<keyword evidence="2" id="KW-1277">Toxin-antitoxin system</keyword>
<dbReference type="AlphaFoldDB" id="A0A3S3TZX6"/>
<gene>
    <name evidence="6" type="ORF">EPK99_09070</name>
</gene>
<evidence type="ECO:0000256" key="4">
    <source>
        <dbReference type="ARBA" id="ARBA00022741"/>
    </source>
</evidence>
<dbReference type="EMBL" id="SBIP01000002">
    <property type="protein sequence ID" value="RWX78733.1"/>
    <property type="molecule type" value="Genomic_DNA"/>
</dbReference>
<dbReference type="GO" id="GO:0016787">
    <property type="term" value="F:hydrolase activity"/>
    <property type="evidence" value="ECO:0007669"/>
    <property type="project" value="UniProtKB-KW"/>
</dbReference>
<keyword evidence="3" id="KW-0540">Nuclease</keyword>
<accession>A0A3S3TZX6</accession>
<evidence type="ECO:0000313" key="7">
    <source>
        <dbReference type="Proteomes" id="UP000287687"/>
    </source>
</evidence>
<dbReference type="InterPro" id="IPR051813">
    <property type="entry name" value="HepT_RNase_toxin"/>
</dbReference>
<keyword evidence="1" id="KW-0597">Phosphoprotein</keyword>
<dbReference type="GO" id="GO:0004540">
    <property type="term" value="F:RNA nuclease activity"/>
    <property type="evidence" value="ECO:0007669"/>
    <property type="project" value="InterPro"/>
</dbReference>
<sequence length="120" mass="13740">MTGSRLSVYLDRMAAAAERAIDYVGDMERLDFEADQRTQDAVVANIAAIGECVAKIMDGFPDFVAEHSEIPWRDIRTMRNRIAHQYFEIDQNTVWITVSQSLPELVSRLDALRHWRAQGE</sequence>
<dbReference type="PANTHER" id="PTHR34139">
    <property type="entry name" value="UPF0331 PROTEIN MJ0127"/>
    <property type="match status" value="1"/>
</dbReference>
<protein>
    <submittedName>
        <fullName evidence="6">DUF86 domain-containing protein</fullName>
    </submittedName>
</protein>
<keyword evidence="4" id="KW-0547">Nucleotide-binding</keyword>
<dbReference type="Pfam" id="PF01934">
    <property type="entry name" value="HepT-like"/>
    <property type="match status" value="1"/>
</dbReference>
<dbReference type="GO" id="GO:0110001">
    <property type="term" value="C:toxin-antitoxin complex"/>
    <property type="evidence" value="ECO:0007669"/>
    <property type="project" value="InterPro"/>
</dbReference>
<organism evidence="6 7">
    <name type="scientific">Neorhizobium lilium</name>
    <dbReference type="NCBI Taxonomy" id="2503024"/>
    <lineage>
        <taxon>Bacteria</taxon>
        <taxon>Pseudomonadati</taxon>
        <taxon>Pseudomonadota</taxon>
        <taxon>Alphaproteobacteria</taxon>
        <taxon>Hyphomicrobiales</taxon>
        <taxon>Rhizobiaceae</taxon>
        <taxon>Rhizobium/Agrobacterium group</taxon>
        <taxon>Neorhizobium</taxon>
    </lineage>
</organism>
<evidence type="ECO:0000256" key="1">
    <source>
        <dbReference type="ARBA" id="ARBA00022553"/>
    </source>
</evidence>
<keyword evidence="7" id="KW-1185">Reference proteome</keyword>
<evidence type="ECO:0000256" key="2">
    <source>
        <dbReference type="ARBA" id="ARBA00022649"/>
    </source>
</evidence>
<comment type="caution">
    <text evidence="6">The sequence shown here is derived from an EMBL/GenBank/DDBJ whole genome shotgun (WGS) entry which is preliminary data.</text>
</comment>
<reference evidence="6 7" key="1">
    <citation type="submission" date="2019-01" db="EMBL/GenBank/DDBJ databases">
        <title>The draft genome of Rhizobium sp. 24NR.</title>
        <authorList>
            <person name="Liu L."/>
            <person name="Liang L."/>
            <person name="Shi S."/>
            <person name="Xu L."/>
            <person name="Wang X."/>
            <person name="Li L."/>
            <person name="Zhang X."/>
        </authorList>
    </citation>
    <scope>NUCLEOTIDE SEQUENCE [LARGE SCALE GENOMIC DNA]</scope>
    <source>
        <strain evidence="6 7">24NR</strain>
    </source>
</reference>
<dbReference type="Proteomes" id="UP000287687">
    <property type="component" value="Unassembled WGS sequence"/>
</dbReference>
<dbReference type="PANTHER" id="PTHR34139:SF1">
    <property type="entry name" value="RNASE MJ1380-RELATED"/>
    <property type="match status" value="1"/>
</dbReference>
<evidence type="ECO:0000256" key="5">
    <source>
        <dbReference type="ARBA" id="ARBA00022801"/>
    </source>
</evidence>
<dbReference type="InterPro" id="IPR008201">
    <property type="entry name" value="HepT-like"/>
</dbReference>